<dbReference type="SUPFAM" id="SSF117916">
    <property type="entry name" value="Fe-S cluster assembly (FSCA) domain-like"/>
    <property type="match status" value="1"/>
</dbReference>
<dbReference type="RefSeq" id="WP_112432780.1">
    <property type="nucleotide sequence ID" value="NZ_MCIF01000002.1"/>
</dbReference>
<feature type="domain" description="MIP18 family-like" evidence="1">
    <location>
        <begin position="6"/>
        <end position="80"/>
    </location>
</feature>
<organism evidence="2 3">
    <name type="scientific">Thermogemmatispora tikiterensis</name>
    <dbReference type="NCBI Taxonomy" id="1825093"/>
    <lineage>
        <taxon>Bacteria</taxon>
        <taxon>Bacillati</taxon>
        <taxon>Chloroflexota</taxon>
        <taxon>Ktedonobacteria</taxon>
        <taxon>Thermogemmatisporales</taxon>
        <taxon>Thermogemmatisporaceae</taxon>
        <taxon>Thermogemmatispora</taxon>
    </lineage>
</organism>
<protein>
    <submittedName>
        <fullName evidence="2">Aromatic ring hydroxylase</fullName>
    </submittedName>
</protein>
<dbReference type="Gene3D" id="3.30.300.130">
    <property type="entry name" value="Fe-S cluster assembly (FSCA)"/>
    <property type="match status" value="1"/>
</dbReference>
<dbReference type="Proteomes" id="UP000248706">
    <property type="component" value="Unassembled WGS sequence"/>
</dbReference>
<dbReference type="AlphaFoldDB" id="A0A328VM83"/>
<dbReference type="Pfam" id="PF01883">
    <property type="entry name" value="FeS_assembly_P"/>
    <property type="match status" value="1"/>
</dbReference>
<evidence type="ECO:0000313" key="2">
    <source>
        <dbReference type="EMBL" id="RAQ97941.1"/>
    </source>
</evidence>
<reference evidence="2 3" key="1">
    <citation type="submission" date="2016-08" db="EMBL/GenBank/DDBJ databases">
        <title>Analysis of Carbohydrate Active Enzymes in Thermogemmatispora T81 Reveals Carbohydrate Degradation Ability.</title>
        <authorList>
            <person name="Tomazini A."/>
            <person name="Lal S."/>
            <person name="Stott M."/>
            <person name="Henrissat B."/>
            <person name="Polikarpov I."/>
            <person name="Sparling R."/>
            <person name="Levin D.B."/>
        </authorList>
    </citation>
    <scope>NUCLEOTIDE SEQUENCE [LARGE SCALE GENOMIC DNA]</scope>
    <source>
        <strain evidence="2 3">T81</strain>
    </source>
</reference>
<sequence length="103" mass="11639">MPQINEAEVIEALRECYDPEIPVNIYDLGLVYGIDINQETGHVHIKMTLTSLGCPLVGDVMSEVEMRVSQVENVKSCDVEMTFDPPWTPDRMSEDAKWELGLI</sequence>
<gene>
    <name evidence="2" type="ORF">A4R35_20550</name>
</gene>
<keyword evidence="3" id="KW-1185">Reference proteome</keyword>
<proteinExistence type="predicted"/>
<accession>A0A328VM83</accession>
<dbReference type="EMBL" id="MCIF01000002">
    <property type="protein sequence ID" value="RAQ97941.1"/>
    <property type="molecule type" value="Genomic_DNA"/>
</dbReference>
<dbReference type="InterPro" id="IPR034904">
    <property type="entry name" value="FSCA_dom_sf"/>
</dbReference>
<evidence type="ECO:0000259" key="1">
    <source>
        <dbReference type="Pfam" id="PF01883"/>
    </source>
</evidence>
<dbReference type="InterPro" id="IPR002744">
    <property type="entry name" value="MIP18-like"/>
</dbReference>
<dbReference type="OrthoDB" id="9805360at2"/>
<dbReference type="InterPro" id="IPR052339">
    <property type="entry name" value="Fe-S_Maturation_MIP18"/>
</dbReference>
<comment type="caution">
    <text evidence="2">The sequence shown here is derived from an EMBL/GenBank/DDBJ whole genome shotgun (WGS) entry which is preliminary data.</text>
</comment>
<dbReference type="PANTHER" id="PTHR42831:SF1">
    <property type="entry name" value="FE-S PROTEIN MATURATION AUXILIARY FACTOR YITW"/>
    <property type="match status" value="1"/>
</dbReference>
<name>A0A328VM83_9CHLR</name>
<evidence type="ECO:0000313" key="3">
    <source>
        <dbReference type="Proteomes" id="UP000248706"/>
    </source>
</evidence>
<dbReference type="PANTHER" id="PTHR42831">
    <property type="entry name" value="FE-S PROTEIN MATURATION AUXILIARY FACTOR YITW"/>
    <property type="match status" value="1"/>
</dbReference>